<feature type="modified residue" description="N6-(pyridoxal phosphate)lysine" evidence="5">
    <location>
        <position position="244"/>
    </location>
</feature>
<dbReference type="InterPro" id="IPR015421">
    <property type="entry name" value="PyrdxlP-dep_Trfase_major"/>
</dbReference>
<evidence type="ECO:0000256" key="7">
    <source>
        <dbReference type="RuleBase" id="RU004504"/>
    </source>
</evidence>
<dbReference type="InterPro" id="IPR020578">
    <property type="entry name" value="Aminotrans_V_PyrdxlP_BS"/>
</dbReference>
<keyword evidence="3 5" id="KW-0663">Pyridoxal phosphate</keyword>
<dbReference type="InterPro" id="IPR015422">
    <property type="entry name" value="PyrdxlP-dep_Trfase_small"/>
</dbReference>
<name>A0A261UD63_9BORD</name>
<reference evidence="10" key="1">
    <citation type="submission" date="2017-05" db="EMBL/GenBank/DDBJ databases">
        <title>Complete and WGS of Bordetella genogroups.</title>
        <authorList>
            <person name="Spilker T."/>
            <person name="Lipuma J."/>
        </authorList>
    </citation>
    <scope>NUCLEOTIDE SEQUENCE [LARGE SCALE GENOMIC DNA]</scope>
    <source>
        <strain evidence="10">AU8856</strain>
    </source>
</reference>
<feature type="domain" description="Aminotransferase class V" evidence="8">
    <location>
        <begin position="82"/>
        <end position="380"/>
    </location>
</feature>
<sequence>MIRDRTLLRPRYTGLTINSKPYMLCATVRLYDWMQWSDKGRFHRVSHAANRAVAIPEGYRLRLPGPTFVPERIRQATARPIVNHRGPEFRAMLADAEERLKPIFGTRNRILFFAASGSGMMEAAVVNIASAGTELLFVSHGQFGERFATIAQEIGARFDRLDMPWGSDIDIDAVAQRLREKTYRAVFVIHNESSTAITADLARLGALVRDTPTLLVTDSVSGLAGTEMKQDEWGVDVVVSASQKALMCPPGLGLASVSAKAWEVIDRGDHLPAFYWSFKRALASLEKGETPFTPAVPVVYGLLEALDMIHAEGLPRVLARHRRLSTALRDGAAAINLPIFGTGRNLSSTVVALSVPQALDGAAIVKALYERHRTVIAGSRNRLSGRVIRIGTMGDFDDDTILTDLAHLESVLADLGHAFTSGAGIAAARASLAASIQR</sequence>
<comment type="caution">
    <text evidence="9">The sequence shown here is derived from an EMBL/GenBank/DDBJ whole genome shotgun (WGS) entry which is preliminary data.</text>
</comment>
<dbReference type="AlphaFoldDB" id="A0A261UD63"/>
<evidence type="ECO:0000256" key="6">
    <source>
        <dbReference type="RuleBase" id="RU004075"/>
    </source>
</evidence>
<dbReference type="EMBL" id="NEVS01000004">
    <property type="protein sequence ID" value="OZI59858.1"/>
    <property type="molecule type" value="Genomic_DNA"/>
</dbReference>
<gene>
    <name evidence="9" type="ORF">CAL28_10220</name>
</gene>
<dbReference type="InterPro" id="IPR024169">
    <property type="entry name" value="SP_NH2Trfase/AEP_transaminase"/>
</dbReference>
<protein>
    <recommendedName>
        <fullName evidence="8">Aminotransferase class V domain-containing protein</fullName>
    </recommendedName>
</protein>
<accession>A0A261UD63</accession>
<dbReference type="Pfam" id="PF00266">
    <property type="entry name" value="Aminotran_5"/>
    <property type="match status" value="1"/>
</dbReference>
<dbReference type="Proteomes" id="UP000215767">
    <property type="component" value="Unassembled WGS sequence"/>
</dbReference>
<dbReference type="PROSITE" id="PS00595">
    <property type="entry name" value="AA_TRANSFER_CLASS_5"/>
    <property type="match status" value="1"/>
</dbReference>
<dbReference type="PIRSF" id="PIRSF000524">
    <property type="entry name" value="SPT"/>
    <property type="match status" value="1"/>
</dbReference>
<evidence type="ECO:0000256" key="3">
    <source>
        <dbReference type="ARBA" id="ARBA00022898"/>
    </source>
</evidence>
<dbReference type="Gene3D" id="3.40.640.10">
    <property type="entry name" value="Type I PLP-dependent aspartate aminotransferase-like (Major domain)"/>
    <property type="match status" value="1"/>
</dbReference>
<evidence type="ECO:0000256" key="4">
    <source>
        <dbReference type="PIRSR" id="PIRSR000524-1"/>
    </source>
</evidence>
<dbReference type="GO" id="GO:0008453">
    <property type="term" value="F:alanine-glyoxylate transaminase activity"/>
    <property type="evidence" value="ECO:0007669"/>
    <property type="project" value="TreeGrafter"/>
</dbReference>
<dbReference type="PANTHER" id="PTHR21152">
    <property type="entry name" value="AMINOTRANSFERASE CLASS V"/>
    <property type="match status" value="1"/>
</dbReference>
<dbReference type="GO" id="GO:0004760">
    <property type="term" value="F:L-serine-pyruvate transaminase activity"/>
    <property type="evidence" value="ECO:0007669"/>
    <property type="project" value="TreeGrafter"/>
</dbReference>
<evidence type="ECO:0000313" key="10">
    <source>
        <dbReference type="Proteomes" id="UP000215767"/>
    </source>
</evidence>
<evidence type="ECO:0000259" key="8">
    <source>
        <dbReference type="Pfam" id="PF00266"/>
    </source>
</evidence>
<evidence type="ECO:0000256" key="2">
    <source>
        <dbReference type="ARBA" id="ARBA00009236"/>
    </source>
</evidence>
<dbReference type="Gene3D" id="3.90.1150.10">
    <property type="entry name" value="Aspartate Aminotransferase, domain 1"/>
    <property type="match status" value="1"/>
</dbReference>
<dbReference type="SUPFAM" id="SSF53383">
    <property type="entry name" value="PLP-dependent transferases"/>
    <property type="match status" value="1"/>
</dbReference>
<dbReference type="OrthoDB" id="9766472at2"/>
<feature type="binding site" evidence="4">
    <location>
        <position position="389"/>
    </location>
    <ligand>
        <name>substrate</name>
    </ligand>
</feature>
<keyword evidence="10" id="KW-1185">Reference proteome</keyword>
<proteinExistence type="inferred from homology"/>
<comment type="cofactor">
    <cofactor evidence="1 5 7">
        <name>pyridoxal 5'-phosphate</name>
        <dbReference type="ChEBI" id="CHEBI:597326"/>
    </cofactor>
</comment>
<dbReference type="InterPro" id="IPR015424">
    <property type="entry name" value="PyrdxlP-dep_Trfase"/>
</dbReference>
<dbReference type="GO" id="GO:0019265">
    <property type="term" value="P:glycine biosynthetic process, by transamination of glyoxylate"/>
    <property type="evidence" value="ECO:0007669"/>
    <property type="project" value="TreeGrafter"/>
</dbReference>
<dbReference type="InterPro" id="IPR000192">
    <property type="entry name" value="Aminotrans_V_dom"/>
</dbReference>
<organism evidence="9 10">
    <name type="scientific">Bordetella genomosp. 11</name>
    <dbReference type="NCBI Taxonomy" id="1416808"/>
    <lineage>
        <taxon>Bacteria</taxon>
        <taxon>Pseudomonadati</taxon>
        <taxon>Pseudomonadota</taxon>
        <taxon>Betaproteobacteria</taxon>
        <taxon>Burkholderiales</taxon>
        <taxon>Alcaligenaceae</taxon>
        <taxon>Bordetella</taxon>
    </lineage>
</organism>
<comment type="similarity">
    <text evidence="2 6">Belongs to the class-V pyridoxal-phosphate-dependent aminotransferase family.</text>
</comment>
<dbReference type="PANTHER" id="PTHR21152:SF40">
    <property type="entry name" value="ALANINE--GLYOXYLATE AMINOTRANSFERASE"/>
    <property type="match status" value="1"/>
</dbReference>
<evidence type="ECO:0000256" key="5">
    <source>
        <dbReference type="PIRSR" id="PIRSR000524-50"/>
    </source>
</evidence>
<evidence type="ECO:0000313" key="9">
    <source>
        <dbReference type="EMBL" id="OZI59858.1"/>
    </source>
</evidence>
<evidence type="ECO:0000256" key="1">
    <source>
        <dbReference type="ARBA" id="ARBA00001933"/>
    </source>
</evidence>